<name>A0AAD2FET8_9STRA</name>
<dbReference type="PROSITE" id="PS51279">
    <property type="entry name" value="BCNT_C"/>
    <property type="match status" value="1"/>
</dbReference>
<keyword evidence="4" id="KW-1185">Reference proteome</keyword>
<protein>
    <recommendedName>
        <fullName evidence="2">BCNT-C domain-containing protein</fullName>
    </recommendedName>
</protein>
<dbReference type="PANTHER" id="PTHR48407">
    <property type="entry name" value="CRANIOFACIAL DEVELOPMENT PROTEIN 1"/>
    <property type="match status" value="1"/>
</dbReference>
<evidence type="ECO:0000256" key="1">
    <source>
        <dbReference type="SAM" id="MobiDB-lite"/>
    </source>
</evidence>
<accession>A0AAD2FET8</accession>
<feature type="domain" description="BCNT-C" evidence="2">
    <location>
        <begin position="121"/>
        <end position="202"/>
    </location>
</feature>
<gene>
    <name evidence="3" type="ORF">CYCCA115_LOCUS3368</name>
</gene>
<feature type="region of interest" description="Disordered" evidence="1">
    <location>
        <begin position="138"/>
        <end position="165"/>
    </location>
</feature>
<dbReference type="InterPro" id="IPR027124">
    <property type="entry name" value="Swc5/CFDP1/2"/>
</dbReference>
<evidence type="ECO:0000313" key="4">
    <source>
        <dbReference type="Proteomes" id="UP001295423"/>
    </source>
</evidence>
<proteinExistence type="predicted"/>
<dbReference type="InterPro" id="IPR011421">
    <property type="entry name" value="BCNT-C"/>
</dbReference>
<evidence type="ECO:0000259" key="2">
    <source>
        <dbReference type="PROSITE" id="PS51279"/>
    </source>
</evidence>
<feature type="compositionally biased region" description="Basic and acidic residues" evidence="1">
    <location>
        <begin position="146"/>
        <end position="165"/>
    </location>
</feature>
<organism evidence="3 4">
    <name type="scientific">Cylindrotheca closterium</name>
    <dbReference type="NCBI Taxonomy" id="2856"/>
    <lineage>
        <taxon>Eukaryota</taxon>
        <taxon>Sar</taxon>
        <taxon>Stramenopiles</taxon>
        <taxon>Ochrophyta</taxon>
        <taxon>Bacillariophyta</taxon>
        <taxon>Bacillariophyceae</taxon>
        <taxon>Bacillariophycidae</taxon>
        <taxon>Bacillariales</taxon>
        <taxon>Bacillariaceae</taxon>
        <taxon>Cylindrotheca</taxon>
    </lineage>
</organism>
<dbReference type="AlphaFoldDB" id="A0AAD2FET8"/>
<sequence length="207" mass="23426">MVQEEQASTDTSNAKRKATGNKVDDAFERLFGYSWGTTFALDDTNMTGMARNLVDIFGTTKTARILNVRGSIKRRRIEKQPIVNYKDIVLPETTKSVAMEDTVFAGQVVKAKASSASSKPKKKAGKIDNILDKLKGPNKMNTVEKTNNDWESFKESDKQLQEDLEKRAQGKDAFLVKQDFLNRVDTRTFELEKEERDRERAKRGTPG</sequence>
<dbReference type="EMBL" id="CAKOGP040000280">
    <property type="protein sequence ID" value="CAJ1933575.1"/>
    <property type="molecule type" value="Genomic_DNA"/>
</dbReference>
<dbReference type="Pfam" id="PF07572">
    <property type="entry name" value="BCNT"/>
    <property type="match status" value="1"/>
</dbReference>
<reference evidence="3" key="1">
    <citation type="submission" date="2023-08" db="EMBL/GenBank/DDBJ databases">
        <authorList>
            <person name="Audoor S."/>
            <person name="Bilcke G."/>
        </authorList>
    </citation>
    <scope>NUCLEOTIDE SEQUENCE</scope>
</reference>
<comment type="caution">
    <text evidence="3">The sequence shown here is derived from an EMBL/GenBank/DDBJ whole genome shotgun (WGS) entry which is preliminary data.</text>
</comment>
<dbReference type="PANTHER" id="PTHR48407:SF1">
    <property type="entry name" value="CRANIOFACIAL DEVELOPMENT PROTEIN 1"/>
    <property type="match status" value="1"/>
</dbReference>
<dbReference type="Proteomes" id="UP001295423">
    <property type="component" value="Unassembled WGS sequence"/>
</dbReference>
<evidence type="ECO:0000313" key="3">
    <source>
        <dbReference type="EMBL" id="CAJ1933575.1"/>
    </source>
</evidence>